<dbReference type="EMBL" id="LSYV01000089">
    <property type="protein sequence ID" value="KXZ43502.1"/>
    <property type="molecule type" value="Genomic_DNA"/>
</dbReference>
<dbReference type="InterPro" id="IPR000182">
    <property type="entry name" value="GNAT_dom"/>
</dbReference>
<comment type="caution">
    <text evidence="3">The sequence shown here is derived from an EMBL/GenBank/DDBJ whole genome shotgun (WGS) entry which is preliminary data.</text>
</comment>
<feature type="region of interest" description="Disordered" evidence="1">
    <location>
        <begin position="121"/>
        <end position="143"/>
    </location>
</feature>
<protein>
    <recommendedName>
        <fullName evidence="2">N-acetyltransferase domain-containing protein</fullName>
    </recommendedName>
</protein>
<reference evidence="4" key="1">
    <citation type="journal article" date="2016" name="Nat. Commun.">
        <title>The Gonium pectorale genome demonstrates co-option of cell cycle regulation during the evolution of multicellularity.</title>
        <authorList>
            <person name="Hanschen E.R."/>
            <person name="Marriage T.N."/>
            <person name="Ferris P.J."/>
            <person name="Hamaji T."/>
            <person name="Toyoda A."/>
            <person name="Fujiyama A."/>
            <person name="Neme R."/>
            <person name="Noguchi H."/>
            <person name="Minakuchi Y."/>
            <person name="Suzuki M."/>
            <person name="Kawai-Toyooka H."/>
            <person name="Smith D.R."/>
            <person name="Sparks H."/>
            <person name="Anderson J."/>
            <person name="Bakaric R."/>
            <person name="Luria V."/>
            <person name="Karger A."/>
            <person name="Kirschner M.W."/>
            <person name="Durand P.M."/>
            <person name="Michod R.E."/>
            <person name="Nozaki H."/>
            <person name="Olson B.J."/>
        </authorList>
    </citation>
    <scope>NUCLEOTIDE SEQUENCE [LARGE SCALE GENOMIC DNA]</scope>
    <source>
        <strain evidence="4">NIES-2863</strain>
    </source>
</reference>
<dbReference type="PANTHER" id="PTHR47876">
    <property type="entry name" value="OS08G0260000 PROTEIN"/>
    <property type="match status" value="1"/>
</dbReference>
<sequence>MLSVHPSAEEAGSAAELRGAAYLRAISFYSYPEGRSEFAARSHRRMKADAEWEAVTAKVQGRDEAYKELDVTCFIATVEDDVDPGDAAAGVGGAVAGSRSELLAELRSSLDASAQLPAETAAATGGSGGVGGAGCSGADGAQPGRRRRRLVVGSLDLNVGAALPSEELIGRLPQADPRTRRAYLSNVCVAPAARRLGVARALLRAAEAAAAGKGVEQLYVHVVADNAPAVGLYCGSMGFQVEQTESEGFARSLQRPRRLLLAKQLVR</sequence>
<keyword evidence="4" id="KW-1185">Reference proteome</keyword>
<feature type="domain" description="N-acetyltransferase" evidence="2">
    <location>
        <begin position="101"/>
        <end position="266"/>
    </location>
</feature>
<gene>
    <name evidence="3" type="ORF">GPECTOR_88g445</name>
</gene>
<name>A0A150G0X7_GONPE</name>
<dbReference type="STRING" id="33097.A0A150G0X7"/>
<evidence type="ECO:0000313" key="4">
    <source>
        <dbReference type="Proteomes" id="UP000075714"/>
    </source>
</evidence>
<evidence type="ECO:0000259" key="2">
    <source>
        <dbReference type="PROSITE" id="PS51186"/>
    </source>
</evidence>
<dbReference type="InterPro" id="IPR016181">
    <property type="entry name" value="Acyl_CoA_acyltransferase"/>
</dbReference>
<accession>A0A150G0X7</accession>
<organism evidence="3 4">
    <name type="scientific">Gonium pectorale</name>
    <name type="common">Green alga</name>
    <dbReference type="NCBI Taxonomy" id="33097"/>
    <lineage>
        <taxon>Eukaryota</taxon>
        <taxon>Viridiplantae</taxon>
        <taxon>Chlorophyta</taxon>
        <taxon>core chlorophytes</taxon>
        <taxon>Chlorophyceae</taxon>
        <taxon>CS clade</taxon>
        <taxon>Chlamydomonadales</taxon>
        <taxon>Volvocaceae</taxon>
        <taxon>Gonium</taxon>
    </lineage>
</organism>
<dbReference type="GO" id="GO:0016747">
    <property type="term" value="F:acyltransferase activity, transferring groups other than amino-acyl groups"/>
    <property type="evidence" value="ECO:0007669"/>
    <property type="project" value="InterPro"/>
</dbReference>
<dbReference type="SUPFAM" id="SSF55729">
    <property type="entry name" value="Acyl-CoA N-acyltransferases (Nat)"/>
    <property type="match status" value="1"/>
</dbReference>
<dbReference type="PANTHER" id="PTHR47876:SF2">
    <property type="entry name" value="GCN5-RELATED N-ACETYLTRANSFERASE 7, CHLOROPLASTIC"/>
    <property type="match status" value="1"/>
</dbReference>
<dbReference type="OrthoDB" id="41532at2759"/>
<feature type="compositionally biased region" description="Gly residues" evidence="1">
    <location>
        <begin position="125"/>
        <end position="137"/>
    </location>
</feature>
<dbReference type="Gene3D" id="3.40.630.30">
    <property type="match status" value="1"/>
</dbReference>
<evidence type="ECO:0000256" key="1">
    <source>
        <dbReference type="SAM" id="MobiDB-lite"/>
    </source>
</evidence>
<evidence type="ECO:0000313" key="3">
    <source>
        <dbReference type="EMBL" id="KXZ43502.1"/>
    </source>
</evidence>
<dbReference type="Pfam" id="PF00583">
    <property type="entry name" value="Acetyltransf_1"/>
    <property type="match status" value="1"/>
</dbReference>
<dbReference type="AlphaFoldDB" id="A0A150G0X7"/>
<dbReference type="Proteomes" id="UP000075714">
    <property type="component" value="Unassembled WGS sequence"/>
</dbReference>
<dbReference type="PROSITE" id="PS51186">
    <property type="entry name" value="GNAT"/>
    <property type="match status" value="1"/>
</dbReference>
<proteinExistence type="predicted"/>